<protein>
    <submittedName>
        <fullName evidence="1">Uncharacterized protein</fullName>
    </submittedName>
</protein>
<reference evidence="1 2" key="1">
    <citation type="submission" date="2018-07" db="EMBL/GenBank/DDBJ databases">
        <title>Genomic Encyclopedia of Type Strains, Phase IV (KMG-IV): sequencing the most valuable type-strain genomes for metagenomic binning, comparative biology and taxonomic classification.</title>
        <authorList>
            <person name="Goeker M."/>
        </authorList>
    </citation>
    <scope>NUCLEOTIDE SEQUENCE [LARGE SCALE GENOMIC DNA]</scope>
    <source>
        <strain evidence="1 2">DSM 21410</strain>
    </source>
</reference>
<evidence type="ECO:0000313" key="1">
    <source>
        <dbReference type="EMBL" id="RCX05624.1"/>
    </source>
</evidence>
<evidence type="ECO:0000313" key="2">
    <source>
        <dbReference type="Proteomes" id="UP000253517"/>
    </source>
</evidence>
<gene>
    <name evidence="1" type="ORF">DES35_101912</name>
</gene>
<sequence>MFSAQLLKYEFIGKTIEYFLLYHSKTRKLIFLKYRFNVQKIVNNEIRRCLLCIITYYTTFFNFFNRNKTIFLYQAVYFRLEF</sequence>
<comment type="caution">
    <text evidence="1">The sequence shown here is derived from an EMBL/GenBank/DDBJ whole genome shotgun (WGS) entry which is preliminary data.</text>
</comment>
<keyword evidence="2" id="KW-1185">Reference proteome</keyword>
<dbReference type="EMBL" id="QPJS01000001">
    <property type="protein sequence ID" value="RCX05624.1"/>
    <property type="molecule type" value="Genomic_DNA"/>
</dbReference>
<organism evidence="1 2">
    <name type="scientific">Schleiferia thermophila</name>
    <dbReference type="NCBI Taxonomy" id="884107"/>
    <lineage>
        <taxon>Bacteria</taxon>
        <taxon>Pseudomonadati</taxon>
        <taxon>Bacteroidota</taxon>
        <taxon>Flavobacteriia</taxon>
        <taxon>Flavobacteriales</taxon>
        <taxon>Schleiferiaceae</taxon>
        <taxon>Schleiferia</taxon>
    </lineage>
</organism>
<name>A0A369ADW7_9FLAO</name>
<dbReference type="Proteomes" id="UP000253517">
    <property type="component" value="Unassembled WGS sequence"/>
</dbReference>
<accession>A0A369ADW7</accession>
<proteinExistence type="predicted"/>
<dbReference type="AlphaFoldDB" id="A0A369ADW7"/>